<keyword evidence="5" id="KW-0804">Transcription</keyword>
<evidence type="ECO:0000256" key="3">
    <source>
        <dbReference type="ARBA" id="ARBA00023015"/>
    </source>
</evidence>
<dbReference type="GO" id="GO:0008270">
    <property type="term" value="F:zinc ion binding"/>
    <property type="evidence" value="ECO:0007669"/>
    <property type="project" value="InterPro"/>
</dbReference>
<dbReference type="GO" id="GO:0043565">
    <property type="term" value="F:sequence-specific DNA binding"/>
    <property type="evidence" value="ECO:0007669"/>
    <property type="project" value="InterPro"/>
</dbReference>
<dbReference type="InterPro" id="IPR009057">
    <property type="entry name" value="Homeodomain-like_sf"/>
</dbReference>
<dbReference type="InterPro" id="IPR036631">
    <property type="entry name" value="MGMT_N_sf"/>
</dbReference>
<name>A0AAJ0GHU8_9PEZI</name>
<evidence type="ECO:0000256" key="4">
    <source>
        <dbReference type="ARBA" id="ARBA00023159"/>
    </source>
</evidence>
<evidence type="ECO:0000259" key="6">
    <source>
        <dbReference type="PROSITE" id="PS01124"/>
    </source>
</evidence>
<accession>A0AAJ0GHU8</accession>
<dbReference type="SUPFAM" id="SSF46689">
    <property type="entry name" value="Homeodomain-like"/>
    <property type="match status" value="1"/>
</dbReference>
<dbReference type="InterPro" id="IPR018060">
    <property type="entry name" value="HTH_AraC"/>
</dbReference>
<dbReference type="InterPro" id="IPR035451">
    <property type="entry name" value="Ada-like_dom_sf"/>
</dbReference>
<dbReference type="Gene3D" id="3.30.160.70">
    <property type="entry name" value="Methylated DNA-protein cysteine methyltransferase domain"/>
    <property type="match status" value="1"/>
</dbReference>
<dbReference type="PROSITE" id="PS01124">
    <property type="entry name" value="HTH_ARAC_FAMILY_2"/>
    <property type="match status" value="1"/>
</dbReference>
<dbReference type="GO" id="GO:0003700">
    <property type="term" value="F:DNA-binding transcription factor activity"/>
    <property type="evidence" value="ECO:0007669"/>
    <property type="project" value="InterPro"/>
</dbReference>
<dbReference type="SUPFAM" id="SSF57884">
    <property type="entry name" value="Ada DNA repair protein, N-terminal domain (N-Ada 10)"/>
    <property type="match status" value="1"/>
</dbReference>
<evidence type="ECO:0000256" key="2">
    <source>
        <dbReference type="ARBA" id="ARBA00022603"/>
    </source>
</evidence>
<protein>
    <recommendedName>
        <fullName evidence="6">HTH araC/xylS-type domain-containing protein</fullName>
    </recommendedName>
</protein>
<evidence type="ECO:0000256" key="5">
    <source>
        <dbReference type="ARBA" id="ARBA00023163"/>
    </source>
</evidence>
<dbReference type="Proteomes" id="UP001271007">
    <property type="component" value="Unassembled WGS sequence"/>
</dbReference>
<evidence type="ECO:0000313" key="8">
    <source>
        <dbReference type="Proteomes" id="UP001271007"/>
    </source>
</evidence>
<keyword evidence="2" id="KW-0808">Transferase</keyword>
<dbReference type="InterPro" id="IPR004026">
    <property type="entry name" value="Ada_DNA_repair_Zn-bd"/>
</dbReference>
<evidence type="ECO:0000313" key="7">
    <source>
        <dbReference type="EMBL" id="KAK3057884.1"/>
    </source>
</evidence>
<dbReference type="Pfam" id="PF02805">
    <property type="entry name" value="Ada_Zn_binding"/>
    <property type="match status" value="1"/>
</dbReference>
<sequence length="296" mass="33123">MADGIRWSQVTSRSQAAEGQFLYGVKSTKIFCRPTCKARLPRRANVDFYDTPEQAQAAGYRACKRCQPLLPVYRPEADKIQKSCDFMESLPEDAPLPGLERLAKEAGLTKHHFHRLFKRETGLTPREYAIARRRQTRSDTAESSVSSVSSVAIPVTPYVNNPQTPVIVDEELFCGASIVGWELLDDIEFPPCQELREMVIYYNIVATTYGLLLVAFRDGQVCKLELGTTRQELTDGLEEDYPMNCYIHSDVEMASAEDADAFRDQTKMLIDGLENPCGKLLDVPLLLPSLGSNGMS</sequence>
<gene>
    <name evidence="7" type="ORF">LTR09_000959</name>
</gene>
<organism evidence="7 8">
    <name type="scientific">Extremus antarcticus</name>
    <dbReference type="NCBI Taxonomy" id="702011"/>
    <lineage>
        <taxon>Eukaryota</taxon>
        <taxon>Fungi</taxon>
        <taxon>Dikarya</taxon>
        <taxon>Ascomycota</taxon>
        <taxon>Pezizomycotina</taxon>
        <taxon>Dothideomycetes</taxon>
        <taxon>Dothideomycetidae</taxon>
        <taxon>Mycosphaerellales</taxon>
        <taxon>Extremaceae</taxon>
        <taxon>Extremus</taxon>
    </lineage>
</organism>
<feature type="domain" description="HTH araC/xylS-type" evidence="6">
    <location>
        <begin position="81"/>
        <end position="152"/>
    </location>
</feature>
<reference evidence="7" key="1">
    <citation type="submission" date="2023-04" db="EMBL/GenBank/DDBJ databases">
        <title>Black Yeasts Isolated from many extreme environments.</title>
        <authorList>
            <person name="Coleine C."/>
            <person name="Stajich J.E."/>
            <person name="Selbmann L."/>
        </authorList>
    </citation>
    <scope>NUCLEOTIDE SEQUENCE</scope>
    <source>
        <strain evidence="7">CCFEE 5312</strain>
    </source>
</reference>
<comment type="cofactor">
    <cofactor evidence="1">
        <name>Zn(2+)</name>
        <dbReference type="ChEBI" id="CHEBI:29105"/>
    </cofactor>
</comment>
<evidence type="ECO:0000256" key="1">
    <source>
        <dbReference type="ARBA" id="ARBA00001947"/>
    </source>
</evidence>
<dbReference type="AlphaFoldDB" id="A0AAJ0GHU8"/>
<dbReference type="GO" id="GO:0003908">
    <property type="term" value="F:methylated-DNA-[protein]-cysteine S-methyltransferase activity"/>
    <property type="evidence" value="ECO:0007669"/>
    <property type="project" value="InterPro"/>
</dbReference>
<proteinExistence type="predicted"/>
<keyword evidence="3" id="KW-0805">Transcription regulation</keyword>
<keyword evidence="8" id="KW-1185">Reference proteome</keyword>
<dbReference type="Gene3D" id="3.40.10.10">
    <property type="entry name" value="DNA Methylphosphotriester Repair Domain"/>
    <property type="match status" value="1"/>
</dbReference>
<comment type="caution">
    <text evidence="7">The sequence shown here is derived from an EMBL/GenBank/DDBJ whole genome shotgun (WGS) entry which is preliminary data.</text>
</comment>
<keyword evidence="2" id="KW-0489">Methyltransferase</keyword>
<dbReference type="SUPFAM" id="SSF53155">
    <property type="entry name" value="Methylated DNA-protein cysteine methyltransferase domain"/>
    <property type="match status" value="1"/>
</dbReference>
<dbReference type="GO" id="GO:0032259">
    <property type="term" value="P:methylation"/>
    <property type="evidence" value="ECO:0007669"/>
    <property type="project" value="UniProtKB-KW"/>
</dbReference>
<dbReference type="Gene3D" id="1.10.10.60">
    <property type="entry name" value="Homeodomain-like"/>
    <property type="match status" value="1"/>
</dbReference>
<dbReference type="EMBL" id="JAWDJX010000002">
    <property type="protein sequence ID" value="KAK3057884.1"/>
    <property type="molecule type" value="Genomic_DNA"/>
</dbReference>
<keyword evidence="4" id="KW-0010">Activator</keyword>
<dbReference type="GO" id="GO:0006281">
    <property type="term" value="P:DNA repair"/>
    <property type="evidence" value="ECO:0007669"/>
    <property type="project" value="InterPro"/>
</dbReference>